<dbReference type="Proteomes" id="UP000503169">
    <property type="component" value="Chromosome"/>
</dbReference>
<dbReference type="AlphaFoldDB" id="A0A0F4HCI5"/>
<evidence type="ECO:0000313" key="8">
    <source>
        <dbReference type="Proteomes" id="UP000236514"/>
    </source>
</evidence>
<organism evidence="1 7">
    <name type="scientific">Limosilactobacillus fermentum</name>
    <name type="common">Lactobacillus fermentum</name>
    <dbReference type="NCBI Taxonomy" id="1613"/>
    <lineage>
        <taxon>Bacteria</taxon>
        <taxon>Bacillati</taxon>
        <taxon>Bacillota</taxon>
        <taxon>Bacilli</taxon>
        <taxon>Lactobacillales</taxon>
        <taxon>Lactobacillaceae</taxon>
        <taxon>Limosilactobacillus</taxon>
    </lineage>
</organism>
<reference evidence="1 7" key="1">
    <citation type="submission" date="2016-12" db="EMBL/GenBank/DDBJ databases">
        <title>Complete Genome Sequence of Lactobacillus fermentum Strain SNUV175, a Probiotic for Treatment of Bacterial Vaginosis.</title>
        <authorList>
            <person name="Lee S."/>
            <person name="You H.J."/>
            <person name="Kwon B."/>
            <person name="Ko G."/>
        </authorList>
    </citation>
    <scope>NUCLEOTIDE SEQUENCE [LARGE SCALE GENOMIC DNA]</scope>
    <source>
        <strain evidence="1 7">SNUV175</strain>
    </source>
</reference>
<dbReference type="EMBL" id="POTQ01000020">
    <property type="protein sequence ID" value="PNV57368.1"/>
    <property type="molecule type" value="Genomic_DNA"/>
</dbReference>
<evidence type="ECO:0000313" key="4">
    <source>
        <dbReference type="EMBL" id="PNV57368.1"/>
    </source>
</evidence>
<dbReference type="OrthoDB" id="2151645at2"/>
<proteinExistence type="predicted"/>
<evidence type="ECO:0000313" key="5">
    <source>
        <dbReference type="EMBL" id="QIX57850.1"/>
    </source>
</evidence>
<dbReference type="SUPFAM" id="SSF50814">
    <property type="entry name" value="Lipocalins"/>
    <property type="match status" value="1"/>
</dbReference>
<evidence type="ECO:0000313" key="6">
    <source>
        <dbReference type="EMBL" id="WFR89408.1"/>
    </source>
</evidence>
<reference evidence="3 9" key="3">
    <citation type="submission" date="2019-10" db="EMBL/GenBank/DDBJ databases">
        <title>Genome Sequencing and assembly of Lactobacillus fermentum I2, a lactic acid bacteria.</title>
        <authorList>
            <person name="Lopes L.S."/>
            <person name="Persinoti G.F."/>
            <person name="Riano-Pachon D.M."/>
            <person name="Labate C.A."/>
        </authorList>
    </citation>
    <scope>NUCLEOTIDE SEQUENCE [LARGE SCALE GENOMIC DNA]</scope>
    <source>
        <strain evidence="3 9">I2</strain>
    </source>
</reference>
<dbReference type="Proteomes" id="UP001218104">
    <property type="component" value="Chromosome"/>
</dbReference>
<reference evidence="6" key="6">
    <citation type="submission" date="2023-04" db="EMBL/GenBank/DDBJ databases">
        <title>Genomic of Limosilactobacillus fermentum MSJK0025.</title>
        <authorList>
            <person name="Yang S."/>
        </authorList>
    </citation>
    <scope>NUCLEOTIDE SEQUENCE</scope>
    <source>
        <strain evidence="6">MSJK0025</strain>
    </source>
</reference>
<dbReference type="EMBL" id="WHJL01000003">
    <property type="protein sequence ID" value="MPQ34511.1"/>
    <property type="molecule type" value="Genomic_DNA"/>
</dbReference>
<reference evidence="5 10" key="4">
    <citation type="submission" date="2020-04" db="EMBL/GenBank/DDBJ databases">
        <title>Novel strain L. Fermentum HFD1 producer antibacterial peptides.</title>
        <authorList>
            <person name="Ozhegov G.D."/>
            <person name="Pavlova A.S."/>
            <person name="Zhuravleva D.E."/>
            <person name="Gogoleva N.V."/>
            <person name="Shagimardanova E.I."/>
            <person name="Markelova M.I."/>
            <person name="Yarullina D.R."/>
            <person name="Kayumov A.R."/>
        </authorList>
    </citation>
    <scope>NUCLEOTIDE SEQUENCE [LARGE SCALE GENOMIC DNA]</scope>
    <source>
        <strain evidence="5 10">HFD1</strain>
    </source>
</reference>
<reference evidence="2 11" key="5">
    <citation type="submission" date="2021-01" db="EMBL/GenBank/DDBJ databases">
        <title>Development of a method for detection of lactic acid bacteria that cause putrefactive shochu mash.</title>
        <authorList>
            <person name="Takashita H."/>
            <person name="Fujihara E."/>
            <person name="Takayama K."/>
            <person name="Yamamoto H."/>
            <person name="Mizutani M."/>
            <person name="Kajiwara Y."/>
        </authorList>
    </citation>
    <scope>NUCLEOTIDE SEQUENCE [LARGE SCALE GENOMIC DNA]</scope>
    <source>
        <strain evidence="2 11">01-B1</strain>
    </source>
</reference>
<reference evidence="4 8" key="2">
    <citation type="submission" date="2018-01" db="EMBL/GenBank/DDBJ databases">
        <title>Draft genome sequence of the feruloyl esterase-producing strain Lactobacillus fermentum CRL 1446, isolated from artisanal goat milk cheese.</title>
        <authorList>
            <person name="Abeijon Mukdsi M.C."/>
            <person name="Saavedra L."/>
            <person name="Gauffin Cano M.P."/>
            <person name="Hebert E.M."/>
            <person name="Medina R.B."/>
        </authorList>
    </citation>
    <scope>NUCLEOTIDE SEQUENCE [LARGE SCALE GENOMIC DNA]</scope>
    <source>
        <strain evidence="4 8">CRL 1446</strain>
    </source>
</reference>
<gene>
    <name evidence="1" type="ORF">BUW47_04140</name>
    <name evidence="4" type="ORF">C1Y38_08655</name>
    <name evidence="3" type="ORF">GC247_00895</name>
    <name evidence="5" type="ORF">HCY95_00250</name>
    <name evidence="2" type="ORF">LF01B1_18250</name>
    <name evidence="6" type="ORF">P8634_01230</name>
</gene>
<dbReference type="PATRIC" id="fig|1613.32.peg.1604"/>
<dbReference type="Gene3D" id="2.40.128.20">
    <property type="match status" value="1"/>
</dbReference>
<dbReference type="GeneID" id="83715489"/>
<evidence type="ECO:0000313" key="1">
    <source>
        <dbReference type="EMBL" id="APU45674.1"/>
    </source>
</evidence>
<evidence type="ECO:0000313" key="11">
    <source>
        <dbReference type="Proteomes" id="UP000653631"/>
    </source>
</evidence>
<dbReference type="RefSeq" id="WP_003686451.1">
    <property type="nucleotide sequence ID" value="NZ_AP024320.1"/>
</dbReference>
<protein>
    <submittedName>
        <fullName evidence="4">DUF1934 domain-containing protein</fullName>
    </submittedName>
    <submittedName>
        <fullName evidence="3">DUF1934 family protein</fullName>
    </submittedName>
</protein>
<evidence type="ECO:0000313" key="10">
    <source>
        <dbReference type="Proteomes" id="UP000503169"/>
    </source>
</evidence>
<accession>A0A0F4HCI5</accession>
<dbReference type="EMBL" id="CP050919">
    <property type="protein sequence ID" value="QIX57850.1"/>
    <property type="molecule type" value="Genomic_DNA"/>
</dbReference>
<dbReference type="EMBL" id="CP019030">
    <property type="protein sequence ID" value="APU45674.1"/>
    <property type="molecule type" value="Genomic_DNA"/>
</dbReference>
<name>A0A0F4HCI5_LIMFE</name>
<evidence type="ECO:0000313" key="9">
    <source>
        <dbReference type="Proteomes" id="UP000466799"/>
    </source>
</evidence>
<sequence>MSEVIPVRVRLTTRMAQDGQEESYQFEEDGQLVTLANGQRYLRYTEHQAGQATPVQFRLGDGAIQLTRNGPVKTRLTFDRETKTTSRYHTPYGIIQLTVITDELVAELNWPRASGSLHLAYQLTAGDQLVGTYQIELRFEA</sequence>
<evidence type="ECO:0000313" key="2">
    <source>
        <dbReference type="EMBL" id="GIC72810.1"/>
    </source>
</evidence>
<dbReference type="EMBL" id="CP121468">
    <property type="protein sequence ID" value="WFR89408.1"/>
    <property type="molecule type" value="Genomic_DNA"/>
</dbReference>
<dbReference type="Proteomes" id="UP000185427">
    <property type="component" value="Chromosome"/>
</dbReference>
<evidence type="ECO:0000313" key="7">
    <source>
        <dbReference type="Proteomes" id="UP000185427"/>
    </source>
</evidence>
<dbReference type="EMBL" id="BOLH01000023">
    <property type="protein sequence ID" value="GIC72810.1"/>
    <property type="molecule type" value="Genomic_DNA"/>
</dbReference>
<dbReference type="InterPro" id="IPR012674">
    <property type="entry name" value="Calycin"/>
</dbReference>
<dbReference type="Pfam" id="PF09148">
    <property type="entry name" value="DUF1934"/>
    <property type="match status" value="1"/>
</dbReference>
<dbReference type="Proteomes" id="UP000466799">
    <property type="component" value="Unassembled WGS sequence"/>
</dbReference>
<dbReference type="InterPro" id="IPR015231">
    <property type="entry name" value="DUF1934"/>
</dbReference>
<evidence type="ECO:0000313" key="3">
    <source>
        <dbReference type="EMBL" id="MPQ34511.1"/>
    </source>
</evidence>
<dbReference type="Proteomes" id="UP000236514">
    <property type="component" value="Unassembled WGS sequence"/>
</dbReference>
<dbReference type="Proteomes" id="UP000653631">
    <property type="component" value="Unassembled WGS sequence"/>
</dbReference>